<evidence type="ECO:0000313" key="1">
    <source>
        <dbReference type="EMBL" id="CAI3934779.1"/>
    </source>
</evidence>
<comment type="caution">
    <text evidence="1">The sequence shown here is derived from an EMBL/GenBank/DDBJ whole genome shotgun (WGS) entry which is preliminary data.</text>
</comment>
<gene>
    <name evidence="1" type="ORF">R83534S58_LOCUS759</name>
</gene>
<keyword evidence="2" id="KW-1185">Reference proteome</keyword>
<sequence>MEKWQCQQSSKFCETLKNKNPSDLQHWQNEHSKYFTECCESKNDKDLKDYDKEVKINTKDIFEKDLENGKSSDLEKRTQWNAYYRMIIPLKSKGNAIIKMTFEMSKIEKGVTDQDIEKTKQFILSINKTWNNNFTLLVTDTQNQCCTIKLPIQFDIQFAYKGEKIPNGERNPHKIALYKNIPISPEGIDRPRLERGRTFILATDPNPYNKTYTFIHEFGHALGLPDEYGYDDYIDSILQYRKPDGSLDSTQYSAFHNGKNRPLGDPQESIMGVFNSCRITERQGWVIGIAANKVIDNKRYQCDIIFNGNNNSCSLWKK</sequence>
<dbReference type="RefSeq" id="WP_282023533.1">
    <property type="nucleotide sequence ID" value="NZ_CAMXCH010000001.1"/>
</dbReference>
<dbReference type="EMBL" id="CAMXCH010000001">
    <property type="protein sequence ID" value="CAI3934779.1"/>
    <property type="molecule type" value="Genomic_DNA"/>
</dbReference>
<evidence type="ECO:0000313" key="2">
    <source>
        <dbReference type="Proteomes" id="UP001154272"/>
    </source>
</evidence>
<name>A0ABM9HLN5_9PROT</name>
<organism evidence="1 2">
    <name type="scientific">Commensalibacter papalotli</name>
    <name type="common">ex Botero et al. 2024</name>
    <dbReference type="NCBI Taxonomy" id="2972766"/>
    <lineage>
        <taxon>Bacteria</taxon>
        <taxon>Pseudomonadati</taxon>
        <taxon>Pseudomonadota</taxon>
        <taxon>Alphaproteobacteria</taxon>
        <taxon>Acetobacterales</taxon>
        <taxon>Acetobacteraceae</taxon>
    </lineage>
</organism>
<evidence type="ECO:0008006" key="3">
    <source>
        <dbReference type="Google" id="ProtNLM"/>
    </source>
</evidence>
<proteinExistence type="predicted"/>
<reference evidence="1" key="1">
    <citation type="submission" date="2022-10" db="EMBL/GenBank/DDBJ databases">
        <authorList>
            <person name="Botero Cardona J."/>
        </authorList>
    </citation>
    <scope>NUCLEOTIDE SEQUENCE</scope>
    <source>
        <strain evidence="1">R-83534</strain>
    </source>
</reference>
<dbReference type="Proteomes" id="UP001154272">
    <property type="component" value="Unassembled WGS sequence"/>
</dbReference>
<dbReference type="Gene3D" id="3.40.390.10">
    <property type="entry name" value="Collagenase (Catalytic Domain)"/>
    <property type="match status" value="1"/>
</dbReference>
<protein>
    <recommendedName>
        <fullName evidence="3">Peptidase metallopeptidase domain-containing protein</fullName>
    </recommendedName>
</protein>
<accession>A0ABM9HLN5</accession>
<dbReference type="SUPFAM" id="SSF55486">
    <property type="entry name" value="Metalloproteases ('zincins'), catalytic domain"/>
    <property type="match status" value="2"/>
</dbReference>
<dbReference type="InterPro" id="IPR024079">
    <property type="entry name" value="MetalloPept_cat_dom_sf"/>
</dbReference>